<sequence>MPTPNIPAGAPCWIDLMTSEPEKAKAFYTKLFGWTYETGDEEKYGGYMLAFKDGKSVAGLMKNEPETGQPDVWSTYLRSEDIDRTAELTTANGGQVFFPPMEVPEQGKMMMIGAPDGAAVGVWEFGGHTGFQAHDETGAAAWHELHSRNYAAALPFYNEVFGWEYTTMGDSDEFRYSTVGEGDAAIAGLMDSSSFLPEGTPSNWEVYFAVENADQTVADALELGAQIVQPIEDTPFGRMGSMTDPTGALFKIIQSLG</sequence>
<dbReference type="InterPro" id="IPR037523">
    <property type="entry name" value="VOC_core"/>
</dbReference>
<dbReference type="Gene3D" id="3.10.180.10">
    <property type="entry name" value="2,3-Dihydroxybiphenyl 1,2-Dioxygenase, domain 1"/>
    <property type="match status" value="2"/>
</dbReference>
<keyword evidence="3" id="KW-1185">Reference proteome</keyword>
<organism evidence="2 3">
    <name type="scientific">Arthrobacter russicus</name>
    <dbReference type="NCBI Taxonomy" id="172040"/>
    <lineage>
        <taxon>Bacteria</taxon>
        <taxon>Bacillati</taxon>
        <taxon>Actinomycetota</taxon>
        <taxon>Actinomycetes</taxon>
        <taxon>Micrococcales</taxon>
        <taxon>Micrococcaceae</taxon>
        <taxon>Arthrobacter</taxon>
    </lineage>
</organism>
<dbReference type="Pfam" id="PF00903">
    <property type="entry name" value="Glyoxalase"/>
    <property type="match status" value="2"/>
</dbReference>
<dbReference type="SUPFAM" id="SSF54593">
    <property type="entry name" value="Glyoxalase/Bleomycin resistance protein/Dihydroxybiphenyl dioxygenase"/>
    <property type="match status" value="2"/>
</dbReference>
<dbReference type="InterPro" id="IPR004360">
    <property type="entry name" value="Glyas_Fos-R_dOase_dom"/>
</dbReference>
<feature type="domain" description="VOC" evidence="1">
    <location>
        <begin position="10"/>
        <end position="125"/>
    </location>
</feature>
<dbReference type="Proteomes" id="UP001185069">
    <property type="component" value="Unassembled WGS sequence"/>
</dbReference>
<evidence type="ECO:0000313" key="2">
    <source>
        <dbReference type="EMBL" id="MDR6270297.1"/>
    </source>
</evidence>
<evidence type="ECO:0000259" key="1">
    <source>
        <dbReference type="PROSITE" id="PS51819"/>
    </source>
</evidence>
<evidence type="ECO:0000313" key="3">
    <source>
        <dbReference type="Proteomes" id="UP001185069"/>
    </source>
</evidence>
<dbReference type="InterPro" id="IPR052164">
    <property type="entry name" value="Anthracycline_SecMetBiosynth"/>
</dbReference>
<name>A0ABU1JCZ1_9MICC</name>
<accession>A0ABU1JCZ1</accession>
<feature type="domain" description="VOC" evidence="1">
    <location>
        <begin position="139"/>
        <end position="255"/>
    </location>
</feature>
<keyword evidence="2" id="KW-0456">Lyase</keyword>
<gene>
    <name evidence="2" type="ORF">JOE69_002535</name>
</gene>
<dbReference type="CDD" id="cd07247">
    <property type="entry name" value="SgaA_N_like"/>
    <property type="match status" value="2"/>
</dbReference>
<dbReference type="RefSeq" id="WP_309799281.1">
    <property type="nucleotide sequence ID" value="NZ_BAAAHY010000007.1"/>
</dbReference>
<dbReference type="PANTHER" id="PTHR33993">
    <property type="entry name" value="GLYOXALASE-RELATED"/>
    <property type="match status" value="1"/>
</dbReference>
<protein>
    <submittedName>
        <fullName evidence="2">Enzyme related to lactoylglutathione lyase</fullName>
    </submittedName>
</protein>
<dbReference type="EMBL" id="JAVDQF010000001">
    <property type="protein sequence ID" value="MDR6270297.1"/>
    <property type="molecule type" value="Genomic_DNA"/>
</dbReference>
<reference evidence="2 3" key="1">
    <citation type="submission" date="2023-07" db="EMBL/GenBank/DDBJ databases">
        <title>Sequencing the genomes of 1000 actinobacteria strains.</title>
        <authorList>
            <person name="Klenk H.-P."/>
        </authorList>
    </citation>
    <scope>NUCLEOTIDE SEQUENCE [LARGE SCALE GENOMIC DNA]</scope>
    <source>
        <strain evidence="2 3">DSM 14555</strain>
    </source>
</reference>
<proteinExistence type="predicted"/>
<dbReference type="PROSITE" id="PS51819">
    <property type="entry name" value="VOC"/>
    <property type="match status" value="2"/>
</dbReference>
<dbReference type="GO" id="GO:0016829">
    <property type="term" value="F:lyase activity"/>
    <property type="evidence" value="ECO:0007669"/>
    <property type="project" value="UniProtKB-KW"/>
</dbReference>
<dbReference type="InterPro" id="IPR029068">
    <property type="entry name" value="Glyas_Bleomycin-R_OHBP_Dase"/>
</dbReference>
<comment type="caution">
    <text evidence="2">The sequence shown here is derived from an EMBL/GenBank/DDBJ whole genome shotgun (WGS) entry which is preliminary data.</text>
</comment>
<dbReference type="PANTHER" id="PTHR33993:SF14">
    <property type="entry name" value="GB|AAF24581.1"/>
    <property type="match status" value="1"/>
</dbReference>